<feature type="domain" description="Major facilitator superfamily (MFS) profile" evidence="6">
    <location>
        <begin position="22"/>
        <end position="459"/>
    </location>
</feature>
<dbReference type="Pfam" id="PF07690">
    <property type="entry name" value="MFS_1"/>
    <property type="match status" value="2"/>
</dbReference>
<dbReference type="InterPro" id="IPR020846">
    <property type="entry name" value="MFS_dom"/>
</dbReference>
<evidence type="ECO:0000313" key="8">
    <source>
        <dbReference type="Proteomes" id="UP001165586"/>
    </source>
</evidence>
<keyword evidence="4 5" id="KW-0472">Membrane</keyword>
<feature type="transmembrane region" description="Helical" evidence="5">
    <location>
        <begin position="87"/>
        <end position="106"/>
    </location>
</feature>
<sequence>MELSSAARPVPAPPSRTRVVLLFVALGFVTLLASLSQHLFVPALPLMVAELDAGSSSSWVIVAFILASIPMMPIFGKLSDVFGRRALLLVAVALFTAGSLVGAFAPDMGWLIVGRVLQGAGSGGLVILPQAAIADVVPARQRGRYSGILSAVFAASSVAGPFVGGLLAQGPGWRWGFWINLPLGVLAGLGVLLLLRIPRPASSRRVVVDIAGMVLISVITVALALVTTWGGVVHPWNSPIIIGIAAAGLLALIAFPLVERRVPSPVLPLLLFRDRTFVVTGLASMGIAVVMFSFLGYLPTFVQAQLGASPSAAGLAMIPMAIGSLLASTASGQIVARTGRYKLVLVISALVVAVAPATLAALPDDPTLTTAAVAGGVVGLGLGGCFSNIVIVVQNAFPHAIVGVATAATSLFRQVGGMFGTALVGALFLQGLSMQSAYLLMVPVALAAAAALLLVPAVPLGETIEPLAPEPVSPEPVPPERAPVR</sequence>
<feature type="transmembrane region" description="Helical" evidence="5">
    <location>
        <begin position="112"/>
        <end position="133"/>
    </location>
</feature>
<feature type="transmembrane region" description="Helical" evidence="5">
    <location>
        <begin position="145"/>
        <end position="169"/>
    </location>
</feature>
<evidence type="ECO:0000313" key="7">
    <source>
        <dbReference type="EMBL" id="MCS5736079.1"/>
    </source>
</evidence>
<feature type="transmembrane region" description="Helical" evidence="5">
    <location>
        <begin position="310"/>
        <end position="331"/>
    </location>
</feature>
<keyword evidence="3 5" id="KW-1133">Transmembrane helix</keyword>
<name>A0ABT2H822_9MICO</name>
<proteinExistence type="predicted"/>
<feature type="transmembrane region" description="Helical" evidence="5">
    <location>
        <begin position="175"/>
        <end position="195"/>
    </location>
</feature>
<dbReference type="InterPro" id="IPR011701">
    <property type="entry name" value="MFS"/>
</dbReference>
<feature type="transmembrane region" description="Helical" evidence="5">
    <location>
        <begin position="236"/>
        <end position="257"/>
    </location>
</feature>
<feature type="transmembrane region" description="Helical" evidence="5">
    <location>
        <begin position="343"/>
        <end position="362"/>
    </location>
</feature>
<organism evidence="7 8">
    <name type="scientific">Herbiconiux daphne</name>
    <dbReference type="NCBI Taxonomy" id="2970914"/>
    <lineage>
        <taxon>Bacteria</taxon>
        <taxon>Bacillati</taxon>
        <taxon>Actinomycetota</taxon>
        <taxon>Actinomycetes</taxon>
        <taxon>Micrococcales</taxon>
        <taxon>Microbacteriaceae</taxon>
        <taxon>Herbiconiux</taxon>
    </lineage>
</organism>
<feature type="transmembrane region" description="Helical" evidence="5">
    <location>
        <begin position="435"/>
        <end position="455"/>
    </location>
</feature>
<reference evidence="7" key="1">
    <citation type="submission" date="2022-08" db="EMBL/GenBank/DDBJ databases">
        <authorList>
            <person name="Deng Y."/>
            <person name="Han X.-F."/>
            <person name="Zhang Y.-Q."/>
        </authorList>
    </citation>
    <scope>NUCLEOTIDE SEQUENCE</scope>
    <source>
        <strain evidence="7">CPCC 203386</strain>
    </source>
</reference>
<dbReference type="SUPFAM" id="SSF103473">
    <property type="entry name" value="MFS general substrate transporter"/>
    <property type="match status" value="1"/>
</dbReference>
<evidence type="ECO:0000256" key="1">
    <source>
        <dbReference type="ARBA" id="ARBA00004651"/>
    </source>
</evidence>
<evidence type="ECO:0000256" key="5">
    <source>
        <dbReference type="SAM" id="Phobius"/>
    </source>
</evidence>
<feature type="transmembrane region" description="Helical" evidence="5">
    <location>
        <begin position="400"/>
        <end position="429"/>
    </location>
</feature>
<gene>
    <name evidence="7" type="ORF">N1032_20260</name>
</gene>
<feature type="transmembrane region" description="Helical" evidence="5">
    <location>
        <begin position="277"/>
        <end position="298"/>
    </location>
</feature>
<evidence type="ECO:0000256" key="4">
    <source>
        <dbReference type="ARBA" id="ARBA00023136"/>
    </source>
</evidence>
<dbReference type="RefSeq" id="WP_259541800.1">
    <property type="nucleotide sequence ID" value="NZ_JANLCJ010000011.1"/>
</dbReference>
<feature type="transmembrane region" description="Helical" evidence="5">
    <location>
        <begin position="207"/>
        <end position="230"/>
    </location>
</feature>
<evidence type="ECO:0000256" key="3">
    <source>
        <dbReference type="ARBA" id="ARBA00022989"/>
    </source>
</evidence>
<dbReference type="InterPro" id="IPR001958">
    <property type="entry name" value="Tet-R_TetA/multi-R_MdtG-like"/>
</dbReference>
<evidence type="ECO:0000256" key="2">
    <source>
        <dbReference type="ARBA" id="ARBA00022692"/>
    </source>
</evidence>
<keyword evidence="2 5" id="KW-0812">Transmembrane</keyword>
<dbReference type="EMBL" id="JANLCJ010000011">
    <property type="protein sequence ID" value="MCS5736079.1"/>
    <property type="molecule type" value="Genomic_DNA"/>
</dbReference>
<feature type="transmembrane region" description="Helical" evidence="5">
    <location>
        <begin position="56"/>
        <end position="75"/>
    </location>
</feature>
<evidence type="ECO:0000259" key="6">
    <source>
        <dbReference type="PROSITE" id="PS50850"/>
    </source>
</evidence>
<dbReference type="Proteomes" id="UP001165586">
    <property type="component" value="Unassembled WGS sequence"/>
</dbReference>
<feature type="transmembrane region" description="Helical" evidence="5">
    <location>
        <begin position="368"/>
        <end position="393"/>
    </location>
</feature>
<dbReference type="PROSITE" id="PS50850">
    <property type="entry name" value="MFS"/>
    <property type="match status" value="1"/>
</dbReference>
<protein>
    <submittedName>
        <fullName evidence="7">MFS transporter</fullName>
    </submittedName>
</protein>
<dbReference type="PANTHER" id="PTHR23501:SF197">
    <property type="entry name" value="COMD"/>
    <property type="match status" value="1"/>
</dbReference>
<accession>A0ABT2H822</accession>
<dbReference type="PRINTS" id="PR01035">
    <property type="entry name" value="TCRTETA"/>
</dbReference>
<dbReference type="InterPro" id="IPR036259">
    <property type="entry name" value="MFS_trans_sf"/>
</dbReference>
<keyword evidence="8" id="KW-1185">Reference proteome</keyword>
<dbReference type="PANTHER" id="PTHR23501">
    <property type="entry name" value="MAJOR FACILITATOR SUPERFAMILY"/>
    <property type="match status" value="1"/>
</dbReference>
<dbReference type="Gene3D" id="1.20.1720.10">
    <property type="entry name" value="Multidrug resistance protein D"/>
    <property type="match status" value="1"/>
</dbReference>
<comment type="subcellular location">
    <subcellularLocation>
        <location evidence="1">Cell membrane</location>
        <topology evidence="1">Multi-pass membrane protein</topology>
    </subcellularLocation>
</comment>
<feature type="transmembrane region" description="Helical" evidence="5">
    <location>
        <begin position="20"/>
        <end position="44"/>
    </location>
</feature>
<comment type="caution">
    <text evidence="7">The sequence shown here is derived from an EMBL/GenBank/DDBJ whole genome shotgun (WGS) entry which is preliminary data.</text>
</comment>
<dbReference type="Gene3D" id="1.20.1250.20">
    <property type="entry name" value="MFS general substrate transporter like domains"/>
    <property type="match status" value="1"/>
</dbReference>